<dbReference type="EMBL" id="FPCJ01000001">
    <property type="protein sequence ID" value="SFV29021.1"/>
    <property type="molecule type" value="Genomic_DNA"/>
</dbReference>
<feature type="region of interest" description="Alpha N-terminal domain (alpha-NTD)" evidence="11">
    <location>
        <begin position="1"/>
        <end position="239"/>
    </location>
</feature>
<dbReference type="GO" id="GO:0003899">
    <property type="term" value="F:DNA-directed RNA polymerase activity"/>
    <property type="evidence" value="ECO:0007669"/>
    <property type="project" value="UniProtKB-UniRule"/>
</dbReference>
<keyword evidence="4 11" id="KW-0240">DNA-directed RNA polymerase</keyword>
<accession>A0A1I7N2X9</accession>
<name>A0A1I7N2X9_9BACT</name>
<dbReference type="EC" id="2.7.7.6" evidence="2 11"/>
<dbReference type="GO" id="GO:0003677">
    <property type="term" value="F:DNA binding"/>
    <property type="evidence" value="ECO:0007669"/>
    <property type="project" value="UniProtKB-UniRule"/>
</dbReference>
<dbReference type="InterPro" id="IPR011773">
    <property type="entry name" value="DNA-dir_RpoA"/>
</dbReference>
<keyword evidence="14" id="KW-1185">Reference proteome</keyword>
<dbReference type="SMART" id="SM00662">
    <property type="entry name" value="RPOLD"/>
    <property type="match status" value="1"/>
</dbReference>
<dbReference type="SUPFAM" id="SSF55257">
    <property type="entry name" value="RBP11-like subunits of RNA polymerase"/>
    <property type="match status" value="1"/>
</dbReference>
<dbReference type="FunFam" id="2.170.120.12:FF:000001">
    <property type="entry name" value="DNA-directed RNA polymerase subunit alpha"/>
    <property type="match status" value="1"/>
</dbReference>
<dbReference type="CDD" id="cd06928">
    <property type="entry name" value="RNAP_alpha_NTD"/>
    <property type="match status" value="1"/>
</dbReference>
<comment type="similarity">
    <text evidence="1 11">Belongs to the RNA polymerase alpha chain family.</text>
</comment>
<evidence type="ECO:0000313" key="13">
    <source>
        <dbReference type="EMBL" id="SFV29021.1"/>
    </source>
</evidence>
<dbReference type="GO" id="GO:0005737">
    <property type="term" value="C:cytoplasm"/>
    <property type="evidence" value="ECO:0007669"/>
    <property type="project" value="UniProtKB-ARBA"/>
</dbReference>
<dbReference type="NCBIfam" id="TIGR02027">
    <property type="entry name" value="rpoA"/>
    <property type="match status" value="1"/>
</dbReference>
<dbReference type="Gene3D" id="1.10.150.20">
    <property type="entry name" value="5' to 3' exonuclease, C-terminal subdomain"/>
    <property type="match status" value="1"/>
</dbReference>
<evidence type="ECO:0000256" key="8">
    <source>
        <dbReference type="ARBA" id="ARBA00032524"/>
    </source>
</evidence>
<evidence type="ECO:0000256" key="6">
    <source>
        <dbReference type="ARBA" id="ARBA00022695"/>
    </source>
</evidence>
<dbReference type="InterPro" id="IPR011263">
    <property type="entry name" value="DNA-dir_RNA_pol_RpoA/D/Rpb3"/>
</dbReference>
<dbReference type="NCBIfam" id="NF003516">
    <property type="entry name" value="PRK05182.2-2"/>
    <property type="match status" value="1"/>
</dbReference>
<dbReference type="Gene3D" id="2.170.120.12">
    <property type="entry name" value="DNA-directed RNA polymerase, insert domain"/>
    <property type="match status" value="1"/>
</dbReference>
<keyword evidence="6 11" id="KW-0548">Nucleotidyltransferase</keyword>
<dbReference type="AlphaFoldDB" id="A0A1I7N2X9"/>
<evidence type="ECO:0000256" key="9">
    <source>
        <dbReference type="ARBA" id="ARBA00033070"/>
    </source>
</evidence>
<evidence type="ECO:0000256" key="1">
    <source>
        <dbReference type="ARBA" id="ARBA00007123"/>
    </source>
</evidence>
<evidence type="ECO:0000256" key="5">
    <source>
        <dbReference type="ARBA" id="ARBA00022679"/>
    </source>
</evidence>
<dbReference type="InterPro" id="IPR036643">
    <property type="entry name" value="RNApol_insert_sf"/>
</dbReference>
<dbReference type="Proteomes" id="UP000199537">
    <property type="component" value="Unassembled WGS sequence"/>
</dbReference>
<evidence type="ECO:0000256" key="3">
    <source>
        <dbReference type="ARBA" id="ARBA00015972"/>
    </source>
</evidence>
<reference evidence="14" key="1">
    <citation type="submission" date="2016-10" db="EMBL/GenBank/DDBJ databases">
        <authorList>
            <person name="Varghese N."/>
            <person name="Submissions S."/>
        </authorList>
    </citation>
    <scope>NUCLEOTIDE SEQUENCE [LARGE SCALE GENOMIC DNA]</scope>
    <source>
        <strain evidence="14">DSM 14807</strain>
    </source>
</reference>
<dbReference type="NCBIfam" id="NF003513">
    <property type="entry name" value="PRK05182.1-2"/>
    <property type="match status" value="1"/>
</dbReference>
<dbReference type="GO" id="GO:0046983">
    <property type="term" value="F:protein dimerization activity"/>
    <property type="evidence" value="ECO:0007669"/>
    <property type="project" value="InterPro"/>
</dbReference>
<evidence type="ECO:0000259" key="12">
    <source>
        <dbReference type="SMART" id="SM00662"/>
    </source>
</evidence>
<evidence type="ECO:0000256" key="10">
    <source>
        <dbReference type="ARBA" id="ARBA00048552"/>
    </source>
</evidence>
<dbReference type="RefSeq" id="WP_092457157.1">
    <property type="nucleotide sequence ID" value="NZ_FPCJ01000001.1"/>
</dbReference>
<evidence type="ECO:0000313" key="14">
    <source>
        <dbReference type="Proteomes" id="UP000199537"/>
    </source>
</evidence>
<dbReference type="GO" id="GO:0000428">
    <property type="term" value="C:DNA-directed RNA polymerase complex"/>
    <property type="evidence" value="ECO:0007669"/>
    <property type="project" value="UniProtKB-KW"/>
</dbReference>
<dbReference type="HAMAP" id="MF_00059">
    <property type="entry name" value="RNApol_bact_RpoA"/>
    <property type="match status" value="1"/>
</dbReference>
<dbReference type="SUPFAM" id="SSF56553">
    <property type="entry name" value="Insert subdomain of RNA polymerase alpha subunit"/>
    <property type="match status" value="1"/>
</dbReference>
<dbReference type="OrthoDB" id="9805706at2"/>
<sequence length="331" mass="37529">MAILNFQKPDKIVLQKSSDFEAQFEFRPLEPGYGVTIGNALRRVLLSSLEGYAISGVKIEGVDHEFTTIKGVTEDVTEIILNLKQVRLKKIAEGEITSEKVHISLKNQQEFRAGMIGKATNTFQVMNPDLLICTMDPSAKLEMELTIIKGRGYVPAEENKPKDAPFGYIPMDAIFTPIKNVRYTVENTRVEQKTDYEKLIMEVVTDGTIHPEEAVKEASRILIQHLMIITDENISFDTKDTEKEQTVDEKTLQLKKILKTPLEDLDLSVRAFNCLKAAKINSLSELVQYDQEELMKFRNFGQKSLSEIEQVLAERGLHFGMDLSKLNLDDD</sequence>
<dbReference type="InterPro" id="IPR011262">
    <property type="entry name" value="DNA-dir_RNA_pol_insert"/>
</dbReference>
<evidence type="ECO:0000256" key="7">
    <source>
        <dbReference type="ARBA" id="ARBA00023163"/>
    </source>
</evidence>
<dbReference type="Gene3D" id="3.30.1360.10">
    <property type="entry name" value="RNA polymerase, RBP11-like subunit"/>
    <property type="match status" value="1"/>
</dbReference>
<dbReference type="SUPFAM" id="SSF47789">
    <property type="entry name" value="C-terminal domain of RNA polymerase alpha subunit"/>
    <property type="match status" value="1"/>
</dbReference>
<feature type="region of interest" description="Alpha C-terminal domain (alpha-CTD)" evidence="11">
    <location>
        <begin position="254"/>
        <end position="331"/>
    </location>
</feature>
<organism evidence="13 14">
    <name type="scientific">Thermoflavifilum thermophilum</name>
    <dbReference type="NCBI Taxonomy" id="1393122"/>
    <lineage>
        <taxon>Bacteria</taxon>
        <taxon>Pseudomonadati</taxon>
        <taxon>Bacteroidota</taxon>
        <taxon>Chitinophagia</taxon>
        <taxon>Chitinophagales</taxon>
        <taxon>Chitinophagaceae</taxon>
        <taxon>Thermoflavifilum</taxon>
    </lineage>
</organism>
<dbReference type="STRING" id="1393122.SAMN05660895_0462"/>
<comment type="domain">
    <text evidence="11">The N-terminal domain is essential for RNAP assembly and basal transcription, whereas the C-terminal domain is involved in interaction with transcriptional regulators and with upstream promoter elements.</text>
</comment>
<keyword evidence="5 11" id="KW-0808">Transferase</keyword>
<gene>
    <name evidence="11" type="primary">rpoA</name>
    <name evidence="13" type="ORF">SAMN05660895_0462</name>
</gene>
<feature type="domain" description="DNA-directed RNA polymerase RpoA/D/Rpb3-type" evidence="12">
    <location>
        <begin position="21"/>
        <end position="232"/>
    </location>
</feature>
<dbReference type="Pfam" id="PF01193">
    <property type="entry name" value="RNA_pol_L"/>
    <property type="match status" value="1"/>
</dbReference>
<comment type="catalytic activity">
    <reaction evidence="10 11">
        <text>RNA(n) + a ribonucleoside 5'-triphosphate = RNA(n+1) + diphosphate</text>
        <dbReference type="Rhea" id="RHEA:21248"/>
        <dbReference type="Rhea" id="RHEA-COMP:14527"/>
        <dbReference type="Rhea" id="RHEA-COMP:17342"/>
        <dbReference type="ChEBI" id="CHEBI:33019"/>
        <dbReference type="ChEBI" id="CHEBI:61557"/>
        <dbReference type="ChEBI" id="CHEBI:140395"/>
        <dbReference type="EC" id="2.7.7.6"/>
    </reaction>
</comment>
<evidence type="ECO:0000256" key="4">
    <source>
        <dbReference type="ARBA" id="ARBA00022478"/>
    </source>
</evidence>
<dbReference type="GO" id="GO:0006351">
    <property type="term" value="P:DNA-templated transcription"/>
    <property type="evidence" value="ECO:0007669"/>
    <property type="project" value="UniProtKB-UniRule"/>
</dbReference>
<dbReference type="NCBIfam" id="NF003519">
    <property type="entry name" value="PRK05182.2-5"/>
    <property type="match status" value="1"/>
</dbReference>
<proteinExistence type="inferred from homology"/>
<evidence type="ECO:0000256" key="11">
    <source>
        <dbReference type="HAMAP-Rule" id="MF_00059"/>
    </source>
</evidence>
<comment type="subunit">
    <text evidence="11">Homodimer. The RNAP catalytic core consists of 2 alpha, 1 beta, 1 beta' and 1 omega subunit. When a sigma factor is associated with the core the holoenzyme is formed, which can initiate transcription.</text>
</comment>
<keyword evidence="7 11" id="KW-0804">Transcription</keyword>
<dbReference type="InterPro" id="IPR011260">
    <property type="entry name" value="RNAP_asu_C"/>
</dbReference>
<dbReference type="InterPro" id="IPR036603">
    <property type="entry name" value="RBP11-like"/>
</dbReference>
<protein>
    <recommendedName>
        <fullName evidence="3 11">DNA-directed RNA polymerase subunit alpha</fullName>
        <shortName evidence="11">RNAP subunit alpha</shortName>
        <ecNumber evidence="2 11">2.7.7.6</ecNumber>
    </recommendedName>
    <alternativeName>
        <fullName evidence="9 11">RNA polymerase subunit alpha</fullName>
    </alternativeName>
    <alternativeName>
        <fullName evidence="8 11">Transcriptase subunit alpha</fullName>
    </alternativeName>
</protein>
<comment type="function">
    <text evidence="11">DNA-dependent RNA polymerase catalyzes the transcription of DNA into RNA using the four ribonucleoside triphosphates as substrates.</text>
</comment>
<dbReference type="Pfam" id="PF01000">
    <property type="entry name" value="RNA_pol_A_bac"/>
    <property type="match status" value="1"/>
</dbReference>
<evidence type="ECO:0000256" key="2">
    <source>
        <dbReference type="ARBA" id="ARBA00012418"/>
    </source>
</evidence>
<dbReference type="Pfam" id="PF03118">
    <property type="entry name" value="RNA_pol_A_CTD"/>
    <property type="match status" value="1"/>
</dbReference>